<proteinExistence type="predicted"/>
<sequence length="36" mass="3570">MAALSAEFGIMVSAPPGSAPGGKNASSAQAWRHARS</sequence>
<organism evidence="2">
    <name type="scientific">Arundo donax</name>
    <name type="common">Giant reed</name>
    <name type="synonym">Donax arundinaceus</name>
    <dbReference type="NCBI Taxonomy" id="35708"/>
    <lineage>
        <taxon>Eukaryota</taxon>
        <taxon>Viridiplantae</taxon>
        <taxon>Streptophyta</taxon>
        <taxon>Embryophyta</taxon>
        <taxon>Tracheophyta</taxon>
        <taxon>Spermatophyta</taxon>
        <taxon>Magnoliopsida</taxon>
        <taxon>Liliopsida</taxon>
        <taxon>Poales</taxon>
        <taxon>Poaceae</taxon>
        <taxon>PACMAD clade</taxon>
        <taxon>Arundinoideae</taxon>
        <taxon>Arundineae</taxon>
        <taxon>Arundo</taxon>
    </lineage>
</organism>
<dbReference type="EMBL" id="GBRH01210273">
    <property type="protein sequence ID" value="JAD87622.1"/>
    <property type="molecule type" value="Transcribed_RNA"/>
</dbReference>
<protein>
    <submittedName>
        <fullName evidence="2">Uncharacterized protein</fullName>
    </submittedName>
</protein>
<dbReference type="AlphaFoldDB" id="A0A0A9DV55"/>
<reference evidence="2" key="2">
    <citation type="journal article" date="2015" name="Data Brief">
        <title>Shoot transcriptome of the giant reed, Arundo donax.</title>
        <authorList>
            <person name="Barrero R.A."/>
            <person name="Guerrero F.D."/>
            <person name="Moolhuijzen P."/>
            <person name="Goolsby J.A."/>
            <person name="Tidwell J."/>
            <person name="Bellgard S.E."/>
            <person name="Bellgard M.I."/>
        </authorList>
    </citation>
    <scope>NUCLEOTIDE SEQUENCE</scope>
    <source>
        <tissue evidence="2">Shoot tissue taken approximately 20 cm above the soil surface</tissue>
    </source>
</reference>
<accession>A0A0A9DV55</accession>
<name>A0A0A9DV55_ARUDO</name>
<reference evidence="2" key="1">
    <citation type="submission" date="2014-09" db="EMBL/GenBank/DDBJ databases">
        <authorList>
            <person name="Magalhaes I.L.F."/>
            <person name="Oliveira U."/>
            <person name="Santos F.R."/>
            <person name="Vidigal T.H.D.A."/>
            <person name="Brescovit A.D."/>
            <person name="Santos A.J."/>
        </authorList>
    </citation>
    <scope>NUCLEOTIDE SEQUENCE</scope>
    <source>
        <tissue evidence="2">Shoot tissue taken approximately 20 cm above the soil surface</tissue>
    </source>
</reference>
<evidence type="ECO:0000256" key="1">
    <source>
        <dbReference type="SAM" id="MobiDB-lite"/>
    </source>
</evidence>
<evidence type="ECO:0000313" key="2">
    <source>
        <dbReference type="EMBL" id="JAD87622.1"/>
    </source>
</evidence>
<feature type="region of interest" description="Disordered" evidence="1">
    <location>
        <begin position="13"/>
        <end position="36"/>
    </location>
</feature>